<feature type="signal peptide" evidence="27">
    <location>
        <begin position="1"/>
        <end position="23"/>
    </location>
</feature>
<dbReference type="InterPro" id="IPR011009">
    <property type="entry name" value="Kinase-like_dom_sf"/>
</dbReference>
<feature type="transmembrane region" description="Helical" evidence="26">
    <location>
        <begin position="688"/>
        <end position="710"/>
    </location>
</feature>
<evidence type="ECO:0000259" key="28">
    <source>
        <dbReference type="PROSITE" id="PS50011"/>
    </source>
</evidence>
<dbReference type="FunFam" id="3.30.200.20:FF:000432">
    <property type="entry name" value="LRR receptor-like serine/threonine-protein kinase EFR"/>
    <property type="match status" value="1"/>
</dbReference>
<reference evidence="29 30" key="1">
    <citation type="journal article" date="2009" name="Nature">
        <title>The Sorghum bicolor genome and the diversification of grasses.</title>
        <authorList>
            <person name="Paterson A.H."/>
            <person name="Bowers J.E."/>
            <person name="Bruggmann R."/>
            <person name="Dubchak I."/>
            <person name="Grimwood J."/>
            <person name="Gundlach H."/>
            <person name="Haberer G."/>
            <person name="Hellsten U."/>
            <person name="Mitros T."/>
            <person name="Poliakov A."/>
            <person name="Schmutz J."/>
            <person name="Spannagl M."/>
            <person name="Tang H."/>
            <person name="Wang X."/>
            <person name="Wicker T."/>
            <person name="Bharti A.K."/>
            <person name="Chapman J."/>
            <person name="Feltus F.A."/>
            <person name="Gowik U."/>
            <person name="Grigoriev I.V."/>
            <person name="Lyons E."/>
            <person name="Maher C.A."/>
            <person name="Martis M."/>
            <person name="Narechania A."/>
            <person name="Otillar R.P."/>
            <person name="Penning B.W."/>
            <person name="Salamov A.A."/>
            <person name="Wang Y."/>
            <person name="Zhang L."/>
            <person name="Carpita N.C."/>
            <person name="Freeling M."/>
            <person name="Gingle A.R."/>
            <person name="Hash C.T."/>
            <person name="Keller B."/>
            <person name="Klein P."/>
            <person name="Kresovich S."/>
            <person name="McCann M.C."/>
            <person name="Ming R."/>
            <person name="Peterson D.G."/>
            <person name="Mehboob-ur-Rahman"/>
            <person name="Ware D."/>
            <person name="Westhoff P."/>
            <person name="Mayer K.F."/>
            <person name="Messing J."/>
            <person name="Rokhsar D.S."/>
        </authorList>
    </citation>
    <scope>NUCLEOTIDE SEQUENCE [LARGE SCALE GENOMIC DNA]</scope>
    <source>
        <strain evidence="30">cv. BTx623</strain>
    </source>
</reference>
<evidence type="ECO:0000256" key="12">
    <source>
        <dbReference type="ARBA" id="ARBA00022737"/>
    </source>
</evidence>
<evidence type="ECO:0000256" key="19">
    <source>
        <dbReference type="ARBA" id="ARBA00023180"/>
    </source>
</evidence>
<evidence type="ECO:0000313" key="30">
    <source>
        <dbReference type="Proteomes" id="UP000000768"/>
    </source>
</evidence>
<dbReference type="InParanoid" id="A0A1B6QHL1"/>
<evidence type="ECO:0000313" key="29">
    <source>
        <dbReference type="EMBL" id="KXG37405.1"/>
    </source>
</evidence>
<accession>A0A1B6QHL1</accession>
<comment type="function">
    <text evidence="22">Receptor kinase that detects X.oryzae pv. oryzae protein Ax21 to promote innate immunity. Following X.oryzae pv. oryzae protein Ax21 detection, undergoes cleavage, releasing the processed protein kinase Xa21 chain.</text>
</comment>
<dbReference type="PANTHER" id="PTHR48053">
    <property type="entry name" value="LEUCINE RICH REPEAT FAMILY PROTEIN, EXPRESSED"/>
    <property type="match status" value="1"/>
</dbReference>
<evidence type="ECO:0000256" key="26">
    <source>
        <dbReference type="SAM" id="Phobius"/>
    </source>
</evidence>
<dbReference type="GO" id="GO:0005789">
    <property type="term" value="C:endoplasmic reticulum membrane"/>
    <property type="evidence" value="ECO:0007669"/>
    <property type="project" value="UniProtKB-SubCell"/>
</dbReference>
<evidence type="ECO:0000256" key="4">
    <source>
        <dbReference type="ARBA" id="ARBA00012513"/>
    </source>
</evidence>
<dbReference type="Pfam" id="PF23598">
    <property type="entry name" value="LRR_14"/>
    <property type="match status" value="1"/>
</dbReference>
<dbReference type="InterPro" id="IPR055414">
    <property type="entry name" value="LRR_R13L4/SHOC2-like"/>
</dbReference>
<organism evidence="29 30">
    <name type="scientific">Sorghum bicolor</name>
    <name type="common">Sorghum</name>
    <name type="synonym">Sorghum vulgare</name>
    <dbReference type="NCBI Taxonomy" id="4558"/>
    <lineage>
        <taxon>Eukaryota</taxon>
        <taxon>Viridiplantae</taxon>
        <taxon>Streptophyta</taxon>
        <taxon>Embryophyta</taxon>
        <taxon>Tracheophyta</taxon>
        <taxon>Spermatophyta</taxon>
        <taxon>Magnoliopsida</taxon>
        <taxon>Liliopsida</taxon>
        <taxon>Poales</taxon>
        <taxon>Poaceae</taxon>
        <taxon>PACMAD clade</taxon>
        <taxon>Panicoideae</taxon>
        <taxon>Andropogonodae</taxon>
        <taxon>Andropogoneae</taxon>
        <taxon>Sorghinae</taxon>
        <taxon>Sorghum</taxon>
    </lineage>
</organism>
<dbReference type="InterPro" id="IPR032675">
    <property type="entry name" value="LRR_dom_sf"/>
</dbReference>
<keyword evidence="6" id="KW-0723">Serine/threonine-protein kinase</keyword>
<dbReference type="GO" id="GO:0009791">
    <property type="term" value="P:post-embryonic development"/>
    <property type="evidence" value="ECO:0007669"/>
    <property type="project" value="UniProtKB-ARBA"/>
</dbReference>
<dbReference type="PROSITE" id="PS00108">
    <property type="entry name" value="PROTEIN_KINASE_ST"/>
    <property type="match status" value="1"/>
</dbReference>
<dbReference type="InterPro" id="IPR008271">
    <property type="entry name" value="Ser/Thr_kinase_AS"/>
</dbReference>
<dbReference type="EC" id="2.7.11.1" evidence="4"/>
<keyword evidence="10 26" id="KW-0812">Transmembrane</keyword>
<keyword evidence="13 25" id="KW-0547">Nucleotide-binding</keyword>
<dbReference type="eggNOG" id="ENOG502QPYS">
    <property type="taxonomic scope" value="Eukaryota"/>
</dbReference>
<keyword evidence="11 27" id="KW-0732">Signal</keyword>
<feature type="chain" id="PRO_5008589682" description="Receptor kinase-like protein Xa21" evidence="27">
    <location>
        <begin position="24"/>
        <end position="1075"/>
    </location>
</feature>
<dbReference type="SMART" id="SM00369">
    <property type="entry name" value="LRR_TYP"/>
    <property type="match status" value="10"/>
</dbReference>
<dbReference type="FunFam" id="1.10.510.10:FF:000358">
    <property type="entry name" value="Putative leucine-rich repeat receptor-like serine/threonine-protein kinase"/>
    <property type="match status" value="1"/>
</dbReference>
<keyword evidence="16 26" id="KW-1133">Transmembrane helix</keyword>
<evidence type="ECO:0000256" key="24">
    <source>
        <dbReference type="ARBA" id="ARBA00072040"/>
    </source>
</evidence>
<dbReference type="Pfam" id="PF00560">
    <property type="entry name" value="LRR_1"/>
    <property type="match status" value="5"/>
</dbReference>
<dbReference type="PROSITE" id="PS51450">
    <property type="entry name" value="LRR"/>
    <property type="match status" value="1"/>
</dbReference>
<keyword evidence="18" id="KW-0675">Receptor</keyword>
<dbReference type="PROSITE" id="PS00107">
    <property type="entry name" value="PROTEIN_KINASE_ATP"/>
    <property type="match status" value="1"/>
</dbReference>
<feature type="binding site" evidence="25">
    <location>
        <position position="779"/>
    </location>
    <ligand>
        <name>ATP</name>
        <dbReference type="ChEBI" id="CHEBI:30616"/>
    </ligand>
</feature>
<keyword evidence="7" id="KW-0597">Phosphoprotein</keyword>
<evidence type="ECO:0000256" key="15">
    <source>
        <dbReference type="ARBA" id="ARBA00022840"/>
    </source>
</evidence>
<evidence type="ECO:0000256" key="11">
    <source>
        <dbReference type="ARBA" id="ARBA00022729"/>
    </source>
</evidence>
<dbReference type="GO" id="GO:0004674">
    <property type="term" value="F:protein serine/threonine kinase activity"/>
    <property type="evidence" value="ECO:0007669"/>
    <property type="project" value="UniProtKB-KW"/>
</dbReference>
<dbReference type="InterPro" id="IPR013210">
    <property type="entry name" value="LRR_N_plant-typ"/>
</dbReference>
<name>A0A1B6QHL1_SORBI</name>
<evidence type="ECO:0000256" key="8">
    <source>
        <dbReference type="ARBA" id="ARBA00022614"/>
    </source>
</evidence>
<evidence type="ECO:0000256" key="16">
    <source>
        <dbReference type="ARBA" id="ARBA00022989"/>
    </source>
</evidence>
<dbReference type="Gene3D" id="3.80.10.10">
    <property type="entry name" value="Ribonuclease Inhibitor"/>
    <property type="match status" value="3"/>
</dbReference>
<dbReference type="Gramene" id="KXG37405">
    <property type="protein sequence ID" value="KXG37405"/>
    <property type="gene ID" value="SORBI_3001G064700"/>
</dbReference>
<dbReference type="SUPFAM" id="SSF56112">
    <property type="entry name" value="Protein kinase-like (PK-like)"/>
    <property type="match status" value="1"/>
</dbReference>
<dbReference type="InterPro" id="IPR017441">
    <property type="entry name" value="Protein_kinase_ATP_BS"/>
</dbReference>
<evidence type="ECO:0000256" key="6">
    <source>
        <dbReference type="ARBA" id="ARBA00022527"/>
    </source>
</evidence>
<evidence type="ECO:0000256" key="17">
    <source>
        <dbReference type="ARBA" id="ARBA00023136"/>
    </source>
</evidence>
<dbReference type="Pfam" id="PF00069">
    <property type="entry name" value="Pkinase"/>
    <property type="match status" value="1"/>
</dbReference>
<keyword evidence="17 26" id="KW-0472">Membrane</keyword>
<comment type="catalytic activity">
    <reaction evidence="21">
        <text>L-seryl-[protein] + ATP = O-phospho-L-seryl-[protein] + ADP + H(+)</text>
        <dbReference type="Rhea" id="RHEA:17989"/>
        <dbReference type="Rhea" id="RHEA-COMP:9863"/>
        <dbReference type="Rhea" id="RHEA-COMP:11604"/>
        <dbReference type="ChEBI" id="CHEBI:15378"/>
        <dbReference type="ChEBI" id="CHEBI:29999"/>
        <dbReference type="ChEBI" id="CHEBI:30616"/>
        <dbReference type="ChEBI" id="CHEBI:83421"/>
        <dbReference type="ChEBI" id="CHEBI:456216"/>
        <dbReference type="EC" id="2.7.11.1"/>
    </reaction>
</comment>
<comment type="function">
    <text evidence="23">The processed protein kinase Xa21 chain released by protein cleavage after X.oryzae pv. oryzae protein Ax21 detection translocates into the nucleus where it can bind and regulate WRKY62, a transcription factor. Confers resistance to the bacterial pathogen X.oryzae pv. oryzae (Xoo).</text>
</comment>
<evidence type="ECO:0000256" key="18">
    <source>
        <dbReference type="ARBA" id="ARBA00023170"/>
    </source>
</evidence>
<dbReference type="InterPro" id="IPR001611">
    <property type="entry name" value="Leu-rich_rpt"/>
</dbReference>
<keyword evidence="15 25" id="KW-0067">ATP-binding</keyword>
<protein>
    <recommendedName>
        <fullName evidence="24">Receptor kinase-like protein Xa21</fullName>
        <ecNumber evidence="4">2.7.11.1</ecNumber>
    </recommendedName>
</protein>
<dbReference type="InterPro" id="IPR000719">
    <property type="entry name" value="Prot_kinase_dom"/>
</dbReference>
<dbReference type="OrthoDB" id="684787at2759"/>
<evidence type="ECO:0000256" key="20">
    <source>
        <dbReference type="ARBA" id="ARBA00047899"/>
    </source>
</evidence>
<evidence type="ECO:0000256" key="14">
    <source>
        <dbReference type="ARBA" id="ARBA00022777"/>
    </source>
</evidence>
<evidence type="ECO:0000256" key="22">
    <source>
        <dbReference type="ARBA" id="ARBA00054320"/>
    </source>
</evidence>
<evidence type="ECO:0000256" key="21">
    <source>
        <dbReference type="ARBA" id="ARBA00048679"/>
    </source>
</evidence>
<dbReference type="FunFam" id="3.80.10.10:FF:000095">
    <property type="entry name" value="LRR receptor-like serine/threonine-protein kinase GSO1"/>
    <property type="match status" value="1"/>
</dbReference>
<dbReference type="GO" id="GO:0005886">
    <property type="term" value="C:plasma membrane"/>
    <property type="evidence" value="ECO:0007669"/>
    <property type="project" value="UniProtKB-SubCell"/>
</dbReference>
<evidence type="ECO:0000256" key="3">
    <source>
        <dbReference type="ARBA" id="ARBA00008684"/>
    </source>
</evidence>
<evidence type="ECO:0000256" key="7">
    <source>
        <dbReference type="ARBA" id="ARBA00022553"/>
    </source>
</evidence>
<dbReference type="SMART" id="SM00220">
    <property type="entry name" value="S_TKc"/>
    <property type="match status" value="1"/>
</dbReference>
<dbReference type="Proteomes" id="UP000000768">
    <property type="component" value="Chromosome 1"/>
</dbReference>
<evidence type="ECO:0000256" key="13">
    <source>
        <dbReference type="ARBA" id="ARBA00022741"/>
    </source>
</evidence>
<evidence type="ECO:0000256" key="27">
    <source>
        <dbReference type="SAM" id="SignalP"/>
    </source>
</evidence>
<reference evidence="30" key="2">
    <citation type="journal article" date="2018" name="Plant J.">
        <title>The Sorghum bicolor reference genome: improved assembly, gene annotations, a transcriptome atlas, and signatures of genome organization.</title>
        <authorList>
            <person name="McCormick R.F."/>
            <person name="Truong S.K."/>
            <person name="Sreedasyam A."/>
            <person name="Jenkins J."/>
            <person name="Shu S."/>
            <person name="Sims D."/>
            <person name="Kennedy M."/>
            <person name="Amirebrahimi M."/>
            <person name="Weers B.D."/>
            <person name="McKinley B."/>
            <person name="Mattison A."/>
            <person name="Morishige D.T."/>
            <person name="Grimwood J."/>
            <person name="Schmutz J."/>
            <person name="Mullet J.E."/>
        </authorList>
    </citation>
    <scope>NUCLEOTIDE SEQUENCE [LARGE SCALE GENOMIC DNA]</scope>
    <source>
        <strain evidence="30">cv. BTx623</strain>
    </source>
</reference>
<evidence type="ECO:0000256" key="10">
    <source>
        <dbReference type="ARBA" id="ARBA00022692"/>
    </source>
</evidence>
<dbReference type="EMBL" id="CM000760">
    <property type="protein sequence ID" value="KXG37405.1"/>
    <property type="molecule type" value="Genomic_DNA"/>
</dbReference>
<dbReference type="PANTHER" id="PTHR48053:SF81">
    <property type="entry name" value="PROTEIN KINASE DOMAIN-CONTAINING PROTEIN"/>
    <property type="match status" value="1"/>
</dbReference>
<dbReference type="InterPro" id="IPR003591">
    <property type="entry name" value="Leu-rich_rpt_typical-subtyp"/>
</dbReference>
<sequence>MLQLHARAAQMLLLLYAMAGRRAVATAAAPPSTGQESDERALLDFKAKAASGASLASWSRNGSGSYCSWEGVRCGGQRHPRRVVALDLQSQGLAGTISPAIGNLTFLRSLNLSLNALRGDIPPTIGSLRRLWYLDLADNSLAGEIPGNISRCVRLEVMDVSGNRGLRGRIPAEIGDMLTVLRVLRLANNSITGTIPASLGNLSRLEDLSLAINHIEGPIPAGIGGNPHLRSLQLSMNNLSGTFPPSLYNLSSLKLLSMAENELHGRLPQDFGTTLGSSMRFFALGGNRFTGAIPTSLTNLSNLQVFDVSVNEFSGVVPSALGRLQQLEWFNLDNNMFQAYSEQDWAFVTSLTNCSALQVLELGWNSRFAGELPNSLANLSTTLQELLIFSNSISGAIPTDIGNLVGLQQLMLGENLLTGAIPVSIGKLTQLNKLFLSYNNLSGSIPSSIGNLTGLVNLIVKANSLEGSIPASMGNLKKLSVLDLSSNNLSGVIPREVMNLPSLSLYLDLSDNLLEGPLPSEVGNFVNLGVLSLSRNRLSGMIPDAISNCVVLEILLMDGNLLQGNIPPVFGDMKGLTLLNLTSNKLNGSIPGDLGDITNLQQLYLAHNNLSGQIPQLLGNQTSLVRLDLSFNNLQGEVPQDGVFQNLTGLSIVGNDKLCGGMPQLHLPKCPDSAARNNKKTTSTLLRIALPTVGAILVLLSVLSLAAFLYRRSMAMAATQQLEENLPPRFTDIELPMVSYDEILKGTDGFSESNLLGQGRYGSVYSGTLKNGRVSVAIKVFNLQQSGSYKSFQTECEALRRVRHRCLVKIITCCSSIDHQGKDFRALVFELMPNGNLDSWIHSDSDLESQRKNAATLTLEQRLDIAVDITDALDYLHNGCHPMIIHCDLKPSNILLTQDMRACVGDFGIARILNEAAKETCVNSNSTIGVRGSIGYVAPEYGEGLGVSTHGDVYSLGIVLIEMFTRRRPTDDMFRDGLNLHYFVEAAALPGQVMEIADSRIWLYDQAKNSNGTRDISRTRECLAAIIQLGVLCSKQSPKDRLSISDAAVEVHNIRDTYLSNMGMKHHKYVKEISV</sequence>
<evidence type="ECO:0000256" key="2">
    <source>
        <dbReference type="ARBA" id="ARBA00004389"/>
    </source>
</evidence>
<dbReference type="Pfam" id="PF13855">
    <property type="entry name" value="LRR_8"/>
    <property type="match status" value="2"/>
</dbReference>
<dbReference type="InterPro" id="IPR051716">
    <property type="entry name" value="Plant_RL_S/T_kinase"/>
</dbReference>
<gene>
    <name evidence="29" type="ORF">SORBI_3001G064700</name>
</gene>
<dbReference type="Pfam" id="PF08263">
    <property type="entry name" value="LRRNT_2"/>
    <property type="match status" value="1"/>
</dbReference>
<dbReference type="SUPFAM" id="SSF52047">
    <property type="entry name" value="RNI-like"/>
    <property type="match status" value="1"/>
</dbReference>
<comment type="subcellular location">
    <subcellularLocation>
        <location evidence="1">Cell membrane</location>
        <topology evidence="1">Single-pass membrane protein</topology>
    </subcellularLocation>
    <subcellularLocation>
        <location evidence="2">Endoplasmic reticulum membrane</location>
        <topology evidence="2">Single-pass membrane protein</topology>
    </subcellularLocation>
</comment>
<evidence type="ECO:0000256" key="9">
    <source>
        <dbReference type="ARBA" id="ARBA00022679"/>
    </source>
</evidence>
<dbReference type="Gene3D" id="1.10.510.10">
    <property type="entry name" value="Transferase(Phosphotransferase) domain 1"/>
    <property type="match status" value="1"/>
</dbReference>
<dbReference type="SUPFAM" id="SSF52058">
    <property type="entry name" value="L domain-like"/>
    <property type="match status" value="1"/>
</dbReference>
<keyword evidence="8" id="KW-0433">Leucine-rich repeat</keyword>
<dbReference type="PROSITE" id="PS50011">
    <property type="entry name" value="PROTEIN_KINASE_DOM"/>
    <property type="match status" value="1"/>
</dbReference>
<evidence type="ECO:0000256" key="23">
    <source>
        <dbReference type="ARBA" id="ARBA00056628"/>
    </source>
</evidence>
<keyword evidence="12" id="KW-0677">Repeat</keyword>
<keyword evidence="14" id="KW-0418">Kinase</keyword>
<feature type="domain" description="Protein kinase" evidence="28">
    <location>
        <begin position="750"/>
        <end position="1059"/>
    </location>
</feature>
<dbReference type="GO" id="GO:0005524">
    <property type="term" value="F:ATP binding"/>
    <property type="evidence" value="ECO:0007669"/>
    <property type="project" value="UniProtKB-UniRule"/>
</dbReference>
<evidence type="ECO:0000256" key="25">
    <source>
        <dbReference type="PROSITE-ProRule" id="PRU10141"/>
    </source>
</evidence>
<dbReference type="OMA" id="EVHNIRD"/>
<keyword evidence="19" id="KW-0325">Glycoprotein</keyword>
<dbReference type="Gene3D" id="3.30.200.20">
    <property type="entry name" value="Phosphorylase Kinase, domain 1"/>
    <property type="match status" value="1"/>
</dbReference>
<dbReference type="AlphaFoldDB" id="A0A1B6QHL1"/>
<evidence type="ECO:0000256" key="1">
    <source>
        <dbReference type="ARBA" id="ARBA00004162"/>
    </source>
</evidence>
<proteinExistence type="inferred from homology"/>
<keyword evidence="9" id="KW-0808">Transferase</keyword>
<evidence type="ECO:0000256" key="5">
    <source>
        <dbReference type="ARBA" id="ARBA00022475"/>
    </source>
</evidence>
<keyword evidence="30" id="KW-1185">Reference proteome</keyword>
<comment type="catalytic activity">
    <reaction evidence="20">
        <text>L-threonyl-[protein] + ATP = O-phospho-L-threonyl-[protein] + ADP + H(+)</text>
        <dbReference type="Rhea" id="RHEA:46608"/>
        <dbReference type="Rhea" id="RHEA-COMP:11060"/>
        <dbReference type="Rhea" id="RHEA-COMP:11605"/>
        <dbReference type="ChEBI" id="CHEBI:15378"/>
        <dbReference type="ChEBI" id="CHEBI:30013"/>
        <dbReference type="ChEBI" id="CHEBI:30616"/>
        <dbReference type="ChEBI" id="CHEBI:61977"/>
        <dbReference type="ChEBI" id="CHEBI:456216"/>
        <dbReference type="EC" id="2.7.11.1"/>
    </reaction>
</comment>
<comment type="similarity">
    <text evidence="3">Belongs to the protein kinase superfamily. Ser/Thr protein kinase family.</text>
</comment>
<keyword evidence="5" id="KW-1003">Cell membrane</keyword>
<dbReference type="FunFam" id="3.80.10.10:FF:000233">
    <property type="entry name" value="Leucine-rich repeat receptor-like protein kinase TDR"/>
    <property type="match status" value="1"/>
</dbReference>